<organism evidence="2 3">
    <name type="scientific">Filobasidium floriforme</name>
    <dbReference type="NCBI Taxonomy" id="5210"/>
    <lineage>
        <taxon>Eukaryota</taxon>
        <taxon>Fungi</taxon>
        <taxon>Dikarya</taxon>
        <taxon>Basidiomycota</taxon>
        <taxon>Agaricomycotina</taxon>
        <taxon>Tremellomycetes</taxon>
        <taxon>Filobasidiales</taxon>
        <taxon>Filobasidiaceae</taxon>
        <taxon>Filobasidium</taxon>
    </lineage>
</organism>
<dbReference type="Gene3D" id="3.40.50.720">
    <property type="entry name" value="NAD(P)-binding Rossmann-like Domain"/>
    <property type="match status" value="1"/>
</dbReference>
<proteinExistence type="predicted"/>
<evidence type="ECO:0000313" key="3">
    <source>
        <dbReference type="Proteomes" id="UP000812966"/>
    </source>
</evidence>
<sequence length="298" mass="31485">MHIFVTGATGGMGSILIPKLLSLGHTVSGLARSSASASKVTSLGAKAVIGVLIDLDTIAKAASDADMVIHMGFDHGQAFSGDFIGACKKDVSVIEVIGRSLTAKGVQGKTLMFASGTLGLEGDDEHSSAHRSPHMPRYESTDAAFSFVPKGLHVVQLRLAPITYGSVKPHDFIAMWAGESKKAGHVSYTVQGAWAACSYDAAADGIVAAIGRLDVLTNPVSLHLIHETGIPFKEVADKLATKLDVPTKKIDKEELSQLGFLGNLMGLAKPVKADYTYEVTGWRPQEAGLVAQLDKWTF</sequence>
<keyword evidence="3" id="KW-1185">Reference proteome</keyword>
<dbReference type="InterPro" id="IPR036291">
    <property type="entry name" value="NAD(P)-bd_dom_sf"/>
</dbReference>
<dbReference type="InterPro" id="IPR016040">
    <property type="entry name" value="NAD(P)-bd_dom"/>
</dbReference>
<dbReference type="PANTHER" id="PTHR48079">
    <property type="entry name" value="PROTEIN YEEZ"/>
    <property type="match status" value="1"/>
</dbReference>
<dbReference type="SUPFAM" id="SSF51735">
    <property type="entry name" value="NAD(P)-binding Rossmann-fold domains"/>
    <property type="match status" value="1"/>
</dbReference>
<feature type="domain" description="NAD(P)-binding" evidence="1">
    <location>
        <begin position="7"/>
        <end position="77"/>
    </location>
</feature>
<name>A0A8K0JH82_9TREE</name>
<dbReference type="Proteomes" id="UP000812966">
    <property type="component" value="Unassembled WGS sequence"/>
</dbReference>
<protein>
    <recommendedName>
        <fullName evidence="1">NAD(P)-binding domain-containing protein</fullName>
    </recommendedName>
</protein>
<dbReference type="AlphaFoldDB" id="A0A8K0JH82"/>
<dbReference type="PANTHER" id="PTHR48079:SF9">
    <property type="entry name" value="PUTATIVE-RELATED"/>
    <property type="match status" value="1"/>
</dbReference>
<gene>
    <name evidence="2" type="ORF">FFLO_05302</name>
</gene>
<reference evidence="2" key="1">
    <citation type="submission" date="2020-04" db="EMBL/GenBank/DDBJ databases">
        <title>Analysis of mating type loci in Filobasidium floriforme.</title>
        <authorList>
            <person name="Nowrousian M."/>
        </authorList>
    </citation>
    <scope>NUCLEOTIDE SEQUENCE</scope>
    <source>
        <strain evidence="2">CBS 6242</strain>
    </source>
</reference>
<dbReference type="Pfam" id="PF13460">
    <property type="entry name" value="NAD_binding_10"/>
    <property type="match status" value="1"/>
</dbReference>
<accession>A0A8K0JH82</accession>
<comment type="caution">
    <text evidence="2">The sequence shown here is derived from an EMBL/GenBank/DDBJ whole genome shotgun (WGS) entry which is preliminary data.</text>
</comment>
<evidence type="ECO:0000259" key="1">
    <source>
        <dbReference type="Pfam" id="PF13460"/>
    </source>
</evidence>
<dbReference type="InterPro" id="IPR051783">
    <property type="entry name" value="NAD(P)-dependent_oxidoreduct"/>
</dbReference>
<dbReference type="EMBL" id="JABELV010000130">
    <property type="protein sequence ID" value="KAG7529946.1"/>
    <property type="molecule type" value="Genomic_DNA"/>
</dbReference>
<dbReference type="GO" id="GO:0005737">
    <property type="term" value="C:cytoplasm"/>
    <property type="evidence" value="ECO:0007669"/>
    <property type="project" value="TreeGrafter"/>
</dbReference>
<dbReference type="GO" id="GO:0004029">
    <property type="term" value="F:aldehyde dehydrogenase (NAD+) activity"/>
    <property type="evidence" value="ECO:0007669"/>
    <property type="project" value="TreeGrafter"/>
</dbReference>
<evidence type="ECO:0000313" key="2">
    <source>
        <dbReference type="EMBL" id="KAG7529946.1"/>
    </source>
</evidence>